<keyword evidence="11 14" id="KW-0482">Metalloprotease</keyword>
<dbReference type="Gene3D" id="3.10.580.10">
    <property type="entry name" value="CBS-domain"/>
    <property type="match status" value="2"/>
</dbReference>
<feature type="active site" evidence="15">
    <location>
        <position position="74"/>
    </location>
</feature>
<dbReference type="EMBL" id="LHYJ01000024">
    <property type="protein sequence ID" value="KXB08175.1"/>
    <property type="molecule type" value="Genomic_DNA"/>
</dbReference>
<evidence type="ECO:0000313" key="20">
    <source>
        <dbReference type="Proteomes" id="UP000070175"/>
    </source>
</evidence>
<keyword evidence="10 14" id="KW-1133">Transmembrane helix</keyword>
<dbReference type="PANTHER" id="PTHR39188">
    <property type="entry name" value="MEMBRANE-ASSOCIATED ZINC METALLOPROTEASE M50B"/>
    <property type="match status" value="1"/>
</dbReference>
<feature type="transmembrane region" description="Helical" evidence="14">
    <location>
        <begin position="143"/>
        <end position="164"/>
    </location>
</feature>
<evidence type="ECO:0000256" key="4">
    <source>
        <dbReference type="ARBA" id="ARBA00022670"/>
    </source>
</evidence>
<dbReference type="PANTHER" id="PTHR39188:SF3">
    <property type="entry name" value="STAGE IV SPORULATION PROTEIN FB"/>
    <property type="match status" value="1"/>
</dbReference>
<dbReference type="GO" id="GO:0008237">
    <property type="term" value="F:metallopeptidase activity"/>
    <property type="evidence" value="ECO:0007669"/>
    <property type="project" value="UniProtKB-UniRule"/>
</dbReference>
<proteinExistence type="inferred from homology"/>
<keyword evidence="7" id="KW-0677">Repeat</keyword>
<evidence type="ECO:0000256" key="6">
    <source>
        <dbReference type="ARBA" id="ARBA00022723"/>
    </source>
</evidence>
<dbReference type="PROSITE" id="PS51371">
    <property type="entry name" value="CBS"/>
    <property type="match status" value="2"/>
</dbReference>
<evidence type="ECO:0000313" key="19">
    <source>
        <dbReference type="EMBL" id="KXB08175.1"/>
    </source>
</evidence>
<gene>
    <name evidence="19" type="ORF">AKJ56_01710</name>
</gene>
<evidence type="ECO:0000256" key="11">
    <source>
        <dbReference type="ARBA" id="ARBA00023049"/>
    </source>
</evidence>
<dbReference type="SMART" id="SM00116">
    <property type="entry name" value="CBS"/>
    <property type="match status" value="2"/>
</dbReference>
<feature type="domain" description="CBS" evidence="18">
    <location>
        <begin position="251"/>
        <end position="306"/>
    </location>
</feature>
<organism evidence="19 20">
    <name type="scientific">candidate division MSBL1 archaeon SCGC-AAA382N08</name>
    <dbReference type="NCBI Taxonomy" id="1698285"/>
    <lineage>
        <taxon>Archaea</taxon>
        <taxon>Methanobacteriati</taxon>
        <taxon>Methanobacteriota</taxon>
        <taxon>candidate division MSBL1</taxon>
    </lineage>
</organism>
<evidence type="ECO:0000256" key="7">
    <source>
        <dbReference type="ARBA" id="ARBA00022737"/>
    </source>
</evidence>
<feature type="binding site" evidence="16">
    <location>
        <position position="73"/>
    </location>
    <ligand>
        <name>Zn(2+)</name>
        <dbReference type="ChEBI" id="CHEBI:29105"/>
        <note>catalytic</note>
    </ligand>
</feature>
<dbReference type="GO" id="GO:0005886">
    <property type="term" value="C:plasma membrane"/>
    <property type="evidence" value="ECO:0007669"/>
    <property type="project" value="UniProtKB-SubCell"/>
</dbReference>
<comment type="cofactor">
    <cofactor evidence="14 16">
        <name>Zn(2+)</name>
        <dbReference type="ChEBI" id="CHEBI:29105"/>
    </cofactor>
    <text evidence="14 16">Binds 1 zinc ion per subunit.</text>
</comment>
<dbReference type="InterPro" id="IPR016483">
    <property type="entry name" value="UCP006404_Pept_M50_CBS"/>
</dbReference>
<name>A0A133VP08_9EURY</name>
<keyword evidence="3 14" id="KW-1003">Cell membrane</keyword>
<dbReference type="AlphaFoldDB" id="A0A133VP08"/>
<dbReference type="GO" id="GO:0046872">
    <property type="term" value="F:metal ion binding"/>
    <property type="evidence" value="ECO:0007669"/>
    <property type="project" value="UniProtKB-UniRule"/>
</dbReference>
<sequence>MNGSLKIGEVSGIPIKLHFTLIVIIALITWSIGANLEGFANWLGIEVVISPGLQSYALGAIMASGLFFSVFIHEMAHSIIAQRMGIKVEEISLWILGGIANIGEIPKDPDSEIRMSVAGPLASLGIGVVSLGIGLISPPTPSLVLVYLGVLNFILAGFNLIPAFPMDGGRILRALFAKREDYVSATQKAATIGKGFAILIAIVGFFYNFFLVIIGIFIYLGTGQEAFRTSQEAEGERIETLLKKVEAKKVMSKPVETVPPDLTVREFLENAMEIQHTGFPVVENEEVIGIITLEDTKKIDEERIDQTQIKEVMEKNVMYFGPEDTLDKIWKKMGEEDVGRFPIISRDGELVGMITRSDIMRAFKRLTELDSLREKI</sequence>
<keyword evidence="13 14" id="KW-0472">Membrane</keyword>
<dbReference type="InterPro" id="IPR008915">
    <property type="entry name" value="Peptidase_M50"/>
</dbReference>
<evidence type="ECO:0000256" key="3">
    <source>
        <dbReference type="ARBA" id="ARBA00022475"/>
    </source>
</evidence>
<evidence type="ECO:0000256" key="15">
    <source>
        <dbReference type="PIRSR" id="PIRSR006404-1"/>
    </source>
</evidence>
<evidence type="ECO:0000256" key="8">
    <source>
        <dbReference type="ARBA" id="ARBA00022801"/>
    </source>
</evidence>
<comment type="caution">
    <text evidence="19">The sequence shown here is derived from an EMBL/GenBank/DDBJ whole genome shotgun (WGS) entry which is preliminary data.</text>
</comment>
<keyword evidence="4 14" id="KW-0645">Protease</keyword>
<dbReference type="InterPro" id="IPR046342">
    <property type="entry name" value="CBS_dom_sf"/>
</dbReference>
<feature type="transmembrane region" description="Helical" evidence="14">
    <location>
        <begin position="12"/>
        <end position="33"/>
    </location>
</feature>
<comment type="subcellular location">
    <subcellularLocation>
        <location evidence="1 14">Cell membrane</location>
        <topology evidence="1 14">Multi-pass membrane protein</topology>
    </subcellularLocation>
</comment>
<evidence type="ECO:0000256" key="13">
    <source>
        <dbReference type="ARBA" id="ARBA00023136"/>
    </source>
</evidence>
<feature type="binding site" evidence="16">
    <location>
        <position position="167"/>
    </location>
    <ligand>
        <name>Zn(2+)</name>
        <dbReference type="ChEBI" id="CHEBI:29105"/>
        <note>catalytic</note>
    </ligand>
</feature>
<dbReference type="PIRSF" id="PIRSF006404">
    <property type="entry name" value="UCP006404_Pept_M50_CBS"/>
    <property type="match status" value="1"/>
</dbReference>
<protein>
    <recommendedName>
        <fullName evidence="14">Zinc metalloprotease</fullName>
    </recommendedName>
</protein>
<keyword evidence="20" id="KW-1185">Reference proteome</keyword>
<keyword evidence="6 14" id="KW-0479">Metal-binding</keyword>
<evidence type="ECO:0000256" key="9">
    <source>
        <dbReference type="ARBA" id="ARBA00022833"/>
    </source>
</evidence>
<evidence type="ECO:0000256" key="17">
    <source>
        <dbReference type="PROSITE-ProRule" id="PRU00703"/>
    </source>
</evidence>
<reference evidence="19 20" key="1">
    <citation type="journal article" date="2016" name="Sci. Rep.">
        <title>Metabolic traits of an uncultured archaeal lineage -MSBL1- from brine pools of the Red Sea.</title>
        <authorList>
            <person name="Mwirichia R."/>
            <person name="Alam I."/>
            <person name="Rashid M."/>
            <person name="Vinu M."/>
            <person name="Ba-Alawi W."/>
            <person name="Anthony Kamau A."/>
            <person name="Kamanda Ngugi D."/>
            <person name="Goker M."/>
            <person name="Klenk H.P."/>
            <person name="Bajic V."/>
            <person name="Stingl U."/>
        </authorList>
    </citation>
    <scope>NUCLEOTIDE SEQUENCE [LARGE SCALE GENOMIC DNA]</scope>
    <source>
        <strain evidence="19">SCGC-AAA382N08</strain>
    </source>
</reference>
<accession>A0A133VP08</accession>
<dbReference type="SUPFAM" id="SSF54631">
    <property type="entry name" value="CBS-domain pair"/>
    <property type="match status" value="1"/>
</dbReference>
<feature type="transmembrane region" description="Helical" evidence="14">
    <location>
        <begin position="117"/>
        <end position="137"/>
    </location>
</feature>
<feature type="binding site" evidence="16">
    <location>
        <position position="77"/>
    </location>
    <ligand>
        <name>Zn(2+)</name>
        <dbReference type="ChEBI" id="CHEBI:29105"/>
        <note>catalytic</note>
    </ligand>
</feature>
<keyword evidence="9 14" id="KW-0862">Zinc</keyword>
<dbReference type="Pfam" id="PF00571">
    <property type="entry name" value="CBS"/>
    <property type="match status" value="2"/>
</dbReference>
<evidence type="ECO:0000256" key="1">
    <source>
        <dbReference type="ARBA" id="ARBA00004651"/>
    </source>
</evidence>
<dbReference type="CDD" id="cd06164">
    <property type="entry name" value="S2P-M50_SpoIVFB_CBS"/>
    <property type="match status" value="1"/>
</dbReference>
<dbReference type="Proteomes" id="UP000070175">
    <property type="component" value="Unassembled WGS sequence"/>
</dbReference>
<evidence type="ECO:0000256" key="2">
    <source>
        <dbReference type="ARBA" id="ARBA00007931"/>
    </source>
</evidence>
<evidence type="ECO:0000256" key="16">
    <source>
        <dbReference type="PIRSR" id="PIRSR006404-2"/>
    </source>
</evidence>
<keyword evidence="12 17" id="KW-0129">CBS domain</keyword>
<feature type="transmembrane region" description="Helical" evidence="14">
    <location>
        <begin position="196"/>
        <end position="220"/>
    </location>
</feature>
<comment type="similarity">
    <text evidence="2 14">Belongs to the peptidase M50B family.</text>
</comment>
<evidence type="ECO:0000256" key="14">
    <source>
        <dbReference type="PIRNR" id="PIRNR006404"/>
    </source>
</evidence>
<feature type="transmembrane region" description="Helical" evidence="14">
    <location>
        <begin position="53"/>
        <end position="73"/>
    </location>
</feature>
<evidence type="ECO:0000256" key="5">
    <source>
        <dbReference type="ARBA" id="ARBA00022692"/>
    </source>
</evidence>
<keyword evidence="8 14" id="KW-0378">Hydrolase</keyword>
<evidence type="ECO:0000256" key="10">
    <source>
        <dbReference type="ARBA" id="ARBA00022989"/>
    </source>
</evidence>
<evidence type="ECO:0000259" key="18">
    <source>
        <dbReference type="PROSITE" id="PS51371"/>
    </source>
</evidence>
<feature type="domain" description="CBS" evidence="18">
    <location>
        <begin position="313"/>
        <end position="371"/>
    </location>
</feature>
<evidence type="ECO:0000256" key="12">
    <source>
        <dbReference type="ARBA" id="ARBA00023122"/>
    </source>
</evidence>
<dbReference type="Pfam" id="PF02163">
    <property type="entry name" value="Peptidase_M50"/>
    <property type="match status" value="2"/>
</dbReference>
<keyword evidence="5 14" id="KW-0812">Transmembrane</keyword>
<dbReference type="GO" id="GO:0006508">
    <property type="term" value="P:proteolysis"/>
    <property type="evidence" value="ECO:0007669"/>
    <property type="project" value="UniProtKB-KW"/>
</dbReference>
<dbReference type="InterPro" id="IPR000644">
    <property type="entry name" value="CBS_dom"/>
</dbReference>